<reference evidence="4" key="1">
    <citation type="submission" date="2025-08" db="UniProtKB">
        <authorList>
            <consortium name="RefSeq"/>
        </authorList>
    </citation>
    <scope>IDENTIFICATION</scope>
</reference>
<dbReference type="GeneID" id="106080195"/>
<dbReference type="Pfam" id="PF09458">
    <property type="entry name" value="H_lectin"/>
    <property type="match status" value="1"/>
</dbReference>
<name>A0A9W3ASC6_BIOGL</name>
<dbReference type="OrthoDB" id="6088208at2759"/>
<feature type="chain" id="PRO_5040934186" evidence="1">
    <location>
        <begin position="18"/>
        <end position="398"/>
    </location>
</feature>
<dbReference type="SUPFAM" id="SSF141086">
    <property type="entry name" value="Agglutinin HPA-like"/>
    <property type="match status" value="1"/>
</dbReference>
<accession>A0A9W3ASC6</accession>
<evidence type="ECO:0000313" key="3">
    <source>
        <dbReference type="Proteomes" id="UP001165740"/>
    </source>
</evidence>
<dbReference type="InterPro" id="IPR019019">
    <property type="entry name" value="H-type_lectin_domain"/>
</dbReference>
<feature type="domain" description="H-type lectin" evidence="2">
    <location>
        <begin position="320"/>
        <end position="383"/>
    </location>
</feature>
<dbReference type="GO" id="GO:0030246">
    <property type="term" value="F:carbohydrate binding"/>
    <property type="evidence" value="ECO:0007669"/>
    <property type="project" value="InterPro"/>
</dbReference>
<dbReference type="RefSeq" id="XP_055890162.1">
    <property type="nucleotide sequence ID" value="XM_056034187.1"/>
</dbReference>
<evidence type="ECO:0000313" key="4">
    <source>
        <dbReference type="RefSeq" id="XP_055890162.1"/>
    </source>
</evidence>
<sequence>MASSLLFCCLYYFLAVASTVPDISIDLQVLPKEITIGRTQSLEVLCQTRLINSSLFSVSLLHSLGTDAANYTYIATVANVDGSLKTISDNSVNVTGAINNTGKSYVRLTVARPTFKRTGFYQCEISGIDASGKPVVTSNYAQVRSSNTDMDAVFEKIENFTHLYYETIQSLESKIGVSANISAANSDILRLQTSFTQLNKSVVAFQDTSAQEAKNFTNLFYLLQNEVKFATSKCETKLKEMSFFQTNFQSTLQTLTGKLEAFEKQQAMANLDLKLHAKTLASQQLTMASLKIQSGNFMCGQYVRNFPIALTRNERAEDFQITFPTPFANQPIILLHVTRYDVFSGENFRFDLDKYNVTNSGFVGRCLTWGTTVIYRIRVEWTALDIPTNVIQNKTQQN</sequence>
<protein>
    <submittedName>
        <fullName evidence="4">Uncharacterized protein LOC106080195</fullName>
    </submittedName>
</protein>
<dbReference type="GO" id="GO:0007155">
    <property type="term" value="P:cell adhesion"/>
    <property type="evidence" value="ECO:0007669"/>
    <property type="project" value="InterPro"/>
</dbReference>
<feature type="signal peptide" evidence="1">
    <location>
        <begin position="1"/>
        <end position="17"/>
    </location>
</feature>
<proteinExistence type="predicted"/>
<keyword evidence="1" id="KW-0732">Signal</keyword>
<dbReference type="Proteomes" id="UP001165740">
    <property type="component" value="Chromosome 6"/>
</dbReference>
<evidence type="ECO:0000259" key="2">
    <source>
        <dbReference type="Pfam" id="PF09458"/>
    </source>
</evidence>
<dbReference type="InterPro" id="IPR037221">
    <property type="entry name" value="H-type_lectin_dom_sf"/>
</dbReference>
<dbReference type="Gene3D" id="2.60.40.2080">
    <property type="match status" value="1"/>
</dbReference>
<evidence type="ECO:0000256" key="1">
    <source>
        <dbReference type="SAM" id="SignalP"/>
    </source>
</evidence>
<keyword evidence="3" id="KW-1185">Reference proteome</keyword>
<dbReference type="AlphaFoldDB" id="A0A9W3ASC6"/>
<organism evidence="3 4">
    <name type="scientific">Biomphalaria glabrata</name>
    <name type="common">Bloodfluke planorb</name>
    <name type="synonym">Freshwater snail</name>
    <dbReference type="NCBI Taxonomy" id="6526"/>
    <lineage>
        <taxon>Eukaryota</taxon>
        <taxon>Metazoa</taxon>
        <taxon>Spiralia</taxon>
        <taxon>Lophotrochozoa</taxon>
        <taxon>Mollusca</taxon>
        <taxon>Gastropoda</taxon>
        <taxon>Heterobranchia</taxon>
        <taxon>Euthyneura</taxon>
        <taxon>Panpulmonata</taxon>
        <taxon>Hygrophila</taxon>
        <taxon>Lymnaeoidea</taxon>
        <taxon>Planorbidae</taxon>
        <taxon>Biomphalaria</taxon>
    </lineage>
</organism>
<gene>
    <name evidence="4" type="primary">LOC106080195</name>
</gene>